<comment type="similarity">
    <text evidence="10 12">Belongs to the TonB-dependent receptor family.</text>
</comment>
<evidence type="ECO:0000259" key="16">
    <source>
        <dbReference type="Pfam" id="PF07715"/>
    </source>
</evidence>
<dbReference type="HOGENOM" id="CLU_008287_18_2_5"/>
<accession>Q0FUV4</accession>
<feature type="domain" description="TonB-dependent receptor-like beta-barrel" evidence="15">
    <location>
        <begin position="230"/>
        <end position="651"/>
    </location>
</feature>
<reference evidence="17 18" key="1">
    <citation type="journal article" date="2010" name="J. Bacteriol.">
        <title>Genome sequences of Pelagibaca bermudensis HTCC2601T and Maritimibacter alkaliphilus HTCC2654T, the type strains of two marine Roseobacter genera.</title>
        <authorList>
            <person name="Thrash J.C."/>
            <person name="Cho J.C."/>
            <person name="Ferriera S."/>
            <person name="Johnson J."/>
            <person name="Vergin K.L."/>
            <person name="Giovannoni S.J."/>
        </authorList>
    </citation>
    <scope>NUCLEOTIDE SEQUENCE [LARGE SCALE GENOMIC DNA]</scope>
    <source>
        <strain evidence="18">DSM 26914 / JCM 13377 / KCTC 12554 / HTCC2601</strain>
    </source>
</reference>
<dbReference type="InterPro" id="IPR012910">
    <property type="entry name" value="Plug_dom"/>
</dbReference>
<evidence type="ECO:0000256" key="12">
    <source>
        <dbReference type="RuleBase" id="RU003357"/>
    </source>
</evidence>
<evidence type="ECO:0000256" key="3">
    <source>
        <dbReference type="ARBA" id="ARBA00022452"/>
    </source>
</evidence>
<dbReference type="RefSeq" id="WP_007803731.1">
    <property type="nucleotide sequence ID" value="NZ_DS022279.1"/>
</dbReference>
<feature type="signal peptide" evidence="14">
    <location>
        <begin position="1"/>
        <end position="28"/>
    </location>
</feature>
<dbReference type="InterPro" id="IPR037066">
    <property type="entry name" value="Plug_dom_sf"/>
</dbReference>
<evidence type="ECO:0000256" key="11">
    <source>
        <dbReference type="PROSITE-ProRule" id="PRU10144"/>
    </source>
</evidence>
<feature type="domain" description="TonB-dependent receptor plug" evidence="16">
    <location>
        <begin position="50"/>
        <end position="158"/>
    </location>
</feature>
<feature type="compositionally biased region" description="Basic and acidic residues" evidence="13">
    <location>
        <begin position="252"/>
        <end position="263"/>
    </location>
</feature>
<dbReference type="PROSITE" id="PS52016">
    <property type="entry name" value="TONB_DEPENDENT_REC_3"/>
    <property type="match status" value="1"/>
</dbReference>
<dbReference type="PROSITE" id="PS01156">
    <property type="entry name" value="TONB_DEPENDENT_REC_2"/>
    <property type="match status" value="1"/>
</dbReference>
<dbReference type="Gene3D" id="2.170.130.10">
    <property type="entry name" value="TonB-dependent receptor, plug domain"/>
    <property type="match status" value="1"/>
</dbReference>
<proteinExistence type="inferred from homology"/>
<sequence length="678" mass="73894">MPPHVLLTRRALAGGTALTLLSAQLAHAQDEVYDLGTITITAGGFEQLVENAPGSVTVIDRQDLEGRQIRNLEDALVGVQGVVTTGVAKEKDISIRGLPGEYTLILVDGVRQGTRESRPNGSAGYEQSFIPPVSAIERIEVVRGPMSSLYGSDAMGGVVNIITRPVADEWTGEVSTAVTIPQDDDDGASKELSFYLSGPVVSDKLGLQVWGRGYGADESGIVDGADGARDRYLNGRLSWAIAPGHTLFLEGGKTELDRTRTDGESVEEGSGDSRQRNTRDHLNLRYSGDWSGTQADLALSREWGERNTWSEDDDGSMSKSDRTPEIRNTTFDAKFTTPLQAAGEHTLVYGGQWTENALTDQNPGRADPGDETFSVEQWAVFAEDEWWITPSFALTGGLRYTEHESYGGEWTPRLYAVWNATDALTIKGGVSTGFKAPGVRQTVDGYYYTTQRGAGVIVSNPDLQPEKSTSYELGAIYTAATWDVGATLFRTEFEDKIASFNSGETVEVDGTTYNRWEYTNIGEARIQGLELSGSWAPRDDLSLRATYTWTDSEQLSGEYEGLPLMRTPEHTASLRADWQTPVSGLDLWGAANYHGREINAGARIGSNGTPYEYDDDGDAIAYEYDPYTTVDIGGSYVFNDAISLDAAIYNVTDVRLTSSDNNAVSEGRRFWIGATARF</sequence>
<feature type="compositionally biased region" description="Basic and acidic residues" evidence="13">
    <location>
        <begin position="271"/>
        <end position="280"/>
    </location>
</feature>
<protein>
    <submittedName>
        <fullName evidence="17">Exogenous ferric siderophore receptor</fullName>
    </submittedName>
</protein>
<evidence type="ECO:0000256" key="9">
    <source>
        <dbReference type="ARBA" id="ARBA00023237"/>
    </source>
</evidence>
<dbReference type="InterPro" id="IPR010917">
    <property type="entry name" value="TonB_rcpt_CS"/>
</dbReference>
<keyword evidence="7 12" id="KW-0798">TonB box</keyword>
<feature type="chain" id="PRO_5004171998" evidence="14">
    <location>
        <begin position="29"/>
        <end position="678"/>
    </location>
</feature>
<dbReference type="GO" id="GO:0044718">
    <property type="term" value="P:siderophore transmembrane transport"/>
    <property type="evidence" value="ECO:0007669"/>
    <property type="project" value="TreeGrafter"/>
</dbReference>
<dbReference type="OrthoDB" id="9796221at2"/>
<evidence type="ECO:0000256" key="10">
    <source>
        <dbReference type="PROSITE-ProRule" id="PRU01360"/>
    </source>
</evidence>
<dbReference type="CDD" id="cd01347">
    <property type="entry name" value="ligand_gated_channel"/>
    <property type="match status" value="1"/>
</dbReference>
<dbReference type="InterPro" id="IPR000531">
    <property type="entry name" value="Beta-barrel_TonB"/>
</dbReference>
<dbReference type="GO" id="GO:0009279">
    <property type="term" value="C:cell outer membrane"/>
    <property type="evidence" value="ECO:0007669"/>
    <property type="project" value="UniProtKB-SubCell"/>
</dbReference>
<dbReference type="EMBL" id="AATQ01000003">
    <property type="protein sequence ID" value="EAU47977.1"/>
    <property type="molecule type" value="Genomic_DNA"/>
</dbReference>
<dbReference type="InterPro" id="IPR039426">
    <property type="entry name" value="TonB-dep_rcpt-like"/>
</dbReference>
<dbReference type="Proteomes" id="UP000006230">
    <property type="component" value="Unassembled WGS sequence"/>
</dbReference>
<dbReference type="eggNOG" id="COG4771">
    <property type="taxonomic scope" value="Bacteria"/>
</dbReference>
<dbReference type="InterPro" id="IPR036942">
    <property type="entry name" value="Beta-barrel_TonB_sf"/>
</dbReference>
<evidence type="ECO:0000313" key="18">
    <source>
        <dbReference type="Proteomes" id="UP000006230"/>
    </source>
</evidence>
<gene>
    <name evidence="17" type="ORF">R2601_01020</name>
</gene>
<evidence type="ECO:0000256" key="7">
    <source>
        <dbReference type="ARBA" id="ARBA00023077"/>
    </source>
</evidence>
<dbReference type="GO" id="GO:0015344">
    <property type="term" value="F:siderophore uptake transmembrane transporter activity"/>
    <property type="evidence" value="ECO:0007669"/>
    <property type="project" value="TreeGrafter"/>
</dbReference>
<dbReference type="PANTHER" id="PTHR30069">
    <property type="entry name" value="TONB-DEPENDENT OUTER MEMBRANE RECEPTOR"/>
    <property type="match status" value="1"/>
</dbReference>
<keyword evidence="18" id="KW-1185">Reference proteome</keyword>
<feature type="short sequence motif" description="TonB C-terminal box" evidence="11">
    <location>
        <begin position="661"/>
        <end position="678"/>
    </location>
</feature>
<name>Q0FUV4_SALBH</name>
<keyword evidence="3 10" id="KW-1134">Transmembrane beta strand</keyword>
<evidence type="ECO:0000256" key="1">
    <source>
        <dbReference type="ARBA" id="ARBA00004571"/>
    </source>
</evidence>
<keyword evidence="17" id="KW-0675">Receptor</keyword>
<keyword evidence="4 10" id="KW-0812">Transmembrane</keyword>
<keyword evidence="5 14" id="KW-0732">Signal</keyword>
<dbReference type="Pfam" id="PF00593">
    <property type="entry name" value="TonB_dep_Rec_b-barrel"/>
    <property type="match status" value="1"/>
</dbReference>
<evidence type="ECO:0000256" key="4">
    <source>
        <dbReference type="ARBA" id="ARBA00022692"/>
    </source>
</evidence>
<evidence type="ECO:0000256" key="5">
    <source>
        <dbReference type="ARBA" id="ARBA00022729"/>
    </source>
</evidence>
<comment type="subcellular location">
    <subcellularLocation>
        <location evidence="1 10">Cell outer membrane</location>
        <topology evidence="1 10">Multi-pass membrane protein</topology>
    </subcellularLocation>
</comment>
<dbReference type="STRING" id="314265.R2601_01020"/>
<dbReference type="SUPFAM" id="SSF56935">
    <property type="entry name" value="Porins"/>
    <property type="match status" value="1"/>
</dbReference>
<evidence type="ECO:0000256" key="14">
    <source>
        <dbReference type="SAM" id="SignalP"/>
    </source>
</evidence>
<evidence type="ECO:0000256" key="2">
    <source>
        <dbReference type="ARBA" id="ARBA00022448"/>
    </source>
</evidence>
<keyword evidence="8 10" id="KW-0472">Membrane</keyword>
<dbReference type="PANTHER" id="PTHR30069:SF53">
    <property type="entry name" value="COLICIN I RECEPTOR-RELATED"/>
    <property type="match status" value="1"/>
</dbReference>
<comment type="caution">
    <text evidence="17">The sequence shown here is derived from an EMBL/GenBank/DDBJ whole genome shotgun (WGS) entry which is preliminary data.</text>
</comment>
<keyword evidence="9 10" id="KW-0998">Cell outer membrane</keyword>
<dbReference type="Pfam" id="PF07715">
    <property type="entry name" value="Plug"/>
    <property type="match status" value="1"/>
</dbReference>
<evidence type="ECO:0000256" key="13">
    <source>
        <dbReference type="SAM" id="MobiDB-lite"/>
    </source>
</evidence>
<keyword evidence="6" id="KW-0406">Ion transport</keyword>
<dbReference type="AlphaFoldDB" id="Q0FUV4"/>
<evidence type="ECO:0000256" key="6">
    <source>
        <dbReference type="ARBA" id="ARBA00023065"/>
    </source>
</evidence>
<organism evidence="17 18">
    <name type="scientific">Salipiger bermudensis (strain DSM 26914 / JCM 13377 / KCTC 12554 / HTCC2601)</name>
    <name type="common">Pelagibaca bermudensis</name>
    <dbReference type="NCBI Taxonomy" id="314265"/>
    <lineage>
        <taxon>Bacteria</taxon>
        <taxon>Pseudomonadati</taxon>
        <taxon>Pseudomonadota</taxon>
        <taxon>Alphaproteobacteria</taxon>
        <taxon>Rhodobacterales</taxon>
        <taxon>Roseobacteraceae</taxon>
        <taxon>Salipiger</taxon>
    </lineage>
</organism>
<feature type="region of interest" description="Disordered" evidence="13">
    <location>
        <begin position="252"/>
        <end position="280"/>
    </location>
</feature>
<evidence type="ECO:0000313" key="17">
    <source>
        <dbReference type="EMBL" id="EAU47977.1"/>
    </source>
</evidence>
<keyword evidence="2 10" id="KW-0813">Transport</keyword>
<dbReference type="Gene3D" id="2.40.170.20">
    <property type="entry name" value="TonB-dependent receptor, beta-barrel domain"/>
    <property type="match status" value="1"/>
</dbReference>
<evidence type="ECO:0000259" key="15">
    <source>
        <dbReference type="Pfam" id="PF00593"/>
    </source>
</evidence>
<evidence type="ECO:0000256" key="8">
    <source>
        <dbReference type="ARBA" id="ARBA00023136"/>
    </source>
</evidence>